<dbReference type="InterPro" id="IPR001173">
    <property type="entry name" value="Glyco_trans_2-like"/>
</dbReference>
<sequence length="324" mass="36968">MNKGVSIIICCYNSADRLPTVLDYLNKLEVKDFEYEVIVVDNLSTDATQELATSFFFNSNLKGRVVHEPIPGLSNARKKGVFSADFPVILFCDDDNFLNSDYLIQGMNYFLRNEKLGCLGGYGIAKVAMNLPYWFDQFSSSYAVGSLGKSTGIQNKGVIHYGAGLFFKTDALKSFYLKSIDSSITDRKANLLSSGGDSELCLAVQLEGFEIAYDSKLNFYHEIKDERITEAYYLKLREGILSNYPILTAYDFLLSKSEGDYRLYLAKQVPVLLSGVVKTYITLLRQRDFISRVYCYNFIFRFKYLIRNYSSAINLYHQLKRTYS</sequence>
<keyword evidence="3" id="KW-1185">Reference proteome</keyword>
<dbReference type="SUPFAM" id="SSF53448">
    <property type="entry name" value="Nucleotide-diphospho-sugar transferases"/>
    <property type="match status" value="1"/>
</dbReference>
<dbReference type="OrthoDB" id="786280at2"/>
<organism evidence="2 3">
    <name type="scientific">Algoriphagus chordae</name>
    <dbReference type="NCBI Taxonomy" id="237019"/>
    <lineage>
        <taxon>Bacteria</taxon>
        <taxon>Pseudomonadati</taxon>
        <taxon>Bacteroidota</taxon>
        <taxon>Cytophagia</taxon>
        <taxon>Cytophagales</taxon>
        <taxon>Cyclobacteriaceae</taxon>
        <taxon>Algoriphagus</taxon>
    </lineage>
</organism>
<dbReference type="PANTHER" id="PTHR43685:SF3">
    <property type="entry name" value="SLR2126 PROTEIN"/>
    <property type="match status" value="1"/>
</dbReference>
<dbReference type="Pfam" id="PF00535">
    <property type="entry name" value="Glycos_transf_2"/>
    <property type="match status" value="1"/>
</dbReference>
<name>A0A2W7QHS9_9BACT</name>
<feature type="domain" description="Glycosyltransferase 2-like" evidence="1">
    <location>
        <begin position="6"/>
        <end position="137"/>
    </location>
</feature>
<dbReference type="Proteomes" id="UP000248882">
    <property type="component" value="Unassembled WGS sequence"/>
</dbReference>
<keyword evidence="2" id="KW-0808">Transferase</keyword>
<evidence type="ECO:0000313" key="2">
    <source>
        <dbReference type="EMBL" id="PZX47641.1"/>
    </source>
</evidence>
<dbReference type="PANTHER" id="PTHR43685">
    <property type="entry name" value="GLYCOSYLTRANSFERASE"/>
    <property type="match status" value="1"/>
</dbReference>
<protein>
    <submittedName>
        <fullName evidence="2">Glycosyl transferase family 2</fullName>
    </submittedName>
</protein>
<dbReference type="AlphaFoldDB" id="A0A2W7QHS9"/>
<dbReference type="CDD" id="cd00761">
    <property type="entry name" value="Glyco_tranf_GTA_type"/>
    <property type="match status" value="1"/>
</dbReference>
<accession>A0A2W7QHS9</accession>
<dbReference type="RefSeq" id="WP_158531210.1">
    <property type="nucleotide sequence ID" value="NZ_QKZT01000023.1"/>
</dbReference>
<dbReference type="EMBL" id="QKZT01000023">
    <property type="protein sequence ID" value="PZX47641.1"/>
    <property type="molecule type" value="Genomic_DNA"/>
</dbReference>
<proteinExistence type="predicted"/>
<evidence type="ECO:0000259" key="1">
    <source>
        <dbReference type="Pfam" id="PF00535"/>
    </source>
</evidence>
<dbReference type="Gene3D" id="3.90.550.10">
    <property type="entry name" value="Spore Coat Polysaccharide Biosynthesis Protein SpsA, Chain A"/>
    <property type="match status" value="1"/>
</dbReference>
<comment type="caution">
    <text evidence="2">The sequence shown here is derived from an EMBL/GenBank/DDBJ whole genome shotgun (WGS) entry which is preliminary data.</text>
</comment>
<dbReference type="InterPro" id="IPR029044">
    <property type="entry name" value="Nucleotide-diphossugar_trans"/>
</dbReference>
<dbReference type="GO" id="GO:0016740">
    <property type="term" value="F:transferase activity"/>
    <property type="evidence" value="ECO:0007669"/>
    <property type="project" value="UniProtKB-KW"/>
</dbReference>
<gene>
    <name evidence="2" type="ORF">LV85_03831</name>
</gene>
<evidence type="ECO:0000313" key="3">
    <source>
        <dbReference type="Proteomes" id="UP000248882"/>
    </source>
</evidence>
<dbReference type="InterPro" id="IPR050834">
    <property type="entry name" value="Glycosyltransf_2"/>
</dbReference>
<reference evidence="2 3" key="1">
    <citation type="submission" date="2018-06" db="EMBL/GenBank/DDBJ databases">
        <title>Genomic Encyclopedia of Archaeal and Bacterial Type Strains, Phase II (KMG-II): from individual species to whole genera.</title>
        <authorList>
            <person name="Goeker M."/>
        </authorList>
    </citation>
    <scope>NUCLEOTIDE SEQUENCE [LARGE SCALE GENOMIC DNA]</scope>
    <source>
        <strain evidence="2 3">DSM 19830</strain>
    </source>
</reference>